<dbReference type="Gene3D" id="1.10.10.60">
    <property type="entry name" value="Homeodomain-like"/>
    <property type="match status" value="1"/>
</dbReference>
<dbReference type="EMBL" id="VDGE01000011">
    <property type="protein sequence ID" value="TNC73975.1"/>
    <property type="molecule type" value="Genomic_DNA"/>
</dbReference>
<dbReference type="Pfam" id="PF12833">
    <property type="entry name" value="HTH_18"/>
    <property type="match status" value="1"/>
</dbReference>
<dbReference type="InterPro" id="IPR018062">
    <property type="entry name" value="HTH_AraC-typ_CS"/>
</dbReference>
<evidence type="ECO:0000256" key="3">
    <source>
        <dbReference type="ARBA" id="ARBA00023163"/>
    </source>
</evidence>
<evidence type="ECO:0000259" key="4">
    <source>
        <dbReference type="PROSITE" id="PS01124"/>
    </source>
</evidence>
<keyword evidence="1" id="KW-0805">Transcription regulation</keyword>
<name>A0A5C4NJB7_9BURK</name>
<dbReference type="PANTHER" id="PTHR47893">
    <property type="entry name" value="REGULATORY PROTEIN PCHR"/>
    <property type="match status" value="1"/>
</dbReference>
<reference evidence="5 6" key="1">
    <citation type="submission" date="2019-06" db="EMBL/GenBank/DDBJ databases">
        <title>Genome sequence of Janthinobacterium lividum UCD_MED1.</title>
        <authorList>
            <person name="De Leon M.E."/>
            <person name="Jospin G."/>
        </authorList>
    </citation>
    <scope>NUCLEOTIDE SEQUENCE [LARGE SCALE GENOMIC DNA]</scope>
    <source>
        <strain evidence="5 6">UCD_MED1</strain>
    </source>
</reference>
<dbReference type="InterPro" id="IPR009057">
    <property type="entry name" value="Homeodomain-like_sf"/>
</dbReference>
<dbReference type="PROSITE" id="PS01124">
    <property type="entry name" value="HTH_ARAC_FAMILY_2"/>
    <property type="match status" value="1"/>
</dbReference>
<evidence type="ECO:0000256" key="1">
    <source>
        <dbReference type="ARBA" id="ARBA00023015"/>
    </source>
</evidence>
<proteinExistence type="predicted"/>
<evidence type="ECO:0000313" key="5">
    <source>
        <dbReference type="EMBL" id="TNC73975.1"/>
    </source>
</evidence>
<dbReference type="InterPro" id="IPR018060">
    <property type="entry name" value="HTH_AraC"/>
</dbReference>
<dbReference type="SMART" id="SM00342">
    <property type="entry name" value="HTH_ARAC"/>
    <property type="match status" value="1"/>
</dbReference>
<dbReference type="GO" id="GO:0003700">
    <property type="term" value="F:DNA-binding transcription factor activity"/>
    <property type="evidence" value="ECO:0007669"/>
    <property type="project" value="InterPro"/>
</dbReference>
<dbReference type="GO" id="GO:0043565">
    <property type="term" value="F:sequence-specific DNA binding"/>
    <property type="evidence" value="ECO:0007669"/>
    <property type="project" value="InterPro"/>
</dbReference>
<sequence>MREQDREAAGWTRRQLDPGMGECRADQRQVDQGLLLVHSDYRPRLALVEQSKHEDAGGMVITIGLEGASAYVTRDGEQLRFRGGHTTVTAFRHTSGERRFEANQRAAQLRVLVGEEALARYWPEGVASLLPDGGACQLAHAATTAASTLHARSLLRATDPLAVHIGVLSLLAEQLRALRPVPSAVPRWSETDIARLERVHALMQEQMAQELTLDYLCAQAGLSLFKLKQGWRYRYNDSPQRTLLALRMQRAKLLLENGCQVAQAGWQTGYRYPANFSAAFSRYFGYAPKTVARSRNSG</sequence>
<dbReference type="Proteomes" id="UP000305681">
    <property type="component" value="Unassembled WGS sequence"/>
</dbReference>
<gene>
    <name evidence="5" type="ORF">FHI69_22675</name>
</gene>
<dbReference type="AlphaFoldDB" id="A0A5C4NJB7"/>
<feature type="domain" description="HTH araC/xylS-type" evidence="4">
    <location>
        <begin position="197"/>
        <end position="294"/>
    </location>
</feature>
<evidence type="ECO:0000313" key="6">
    <source>
        <dbReference type="Proteomes" id="UP000305681"/>
    </source>
</evidence>
<organism evidence="5 6">
    <name type="scientific">Janthinobacterium lividum</name>
    <dbReference type="NCBI Taxonomy" id="29581"/>
    <lineage>
        <taxon>Bacteria</taxon>
        <taxon>Pseudomonadati</taxon>
        <taxon>Pseudomonadota</taxon>
        <taxon>Betaproteobacteria</taxon>
        <taxon>Burkholderiales</taxon>
        <taxon>Oxalobacteraceae</taxon>
        <taxon>Janthinobacterium</taxon>
    </lineage>
</organism>
<dbReference type="PANTHER" id="PTHR47893:SF1">
    <property type="entry name" value="REGULATORY PROTEIN PCHR"/>
    <property type="match status" value="1"/>
</dbReference>
<keyword evidence="2" id="KW-0238">DNA-binding</keyword>
<keyword evidence="3" id="KW-0804">Transcription</keyword>
<dbReference type="InterPro" id="IPR053142">
    <property type="entry name" value="PchR_regulatory_protein"/>
</dbReference>
<evidence type="ECO:0000256" key="2">
    <source>
        <dbReference type="ARBA" id="ARBA00023125"/>
    </source>
</evidence>
<dbReference type="RefSeq" id="WP_139092101.1">
    <property type="nucleotide sequence ID" value="NZ_VDGE01000011.1"/>
</dbReference>
<dbReference type="SUPFAM" id="SSF46689">
    <property type="entry name" value="Homeodomain-like"/>
    <property type="match status" value="1"/>
</dbReference>
<dbReference type="PROSITE" id="PS00041">
    <property type="entry name" value="HTH_ARAC_FAMILY_1"/>
    <property type="match status" value="1"/>
</dbReference>
<accession>A0A5C4NJB7</accession>
<comment type="caution">
    <text evidence="5">The sequence shown here is derived from an EMBL/GenBank/DDBJ whole genome shotgun (WGS) entry which is preliminary data.</text>
</comment>
<protein>
    <submittedName>
        <fullName evidence="5">Helix-turn-helix transcriptional regulator</fullName>
    </submittedName>
</protein>